<accession>A0A2M7TI62</accession>
<evidence type="ECO:0000313" key="3">
    <source>
        <dbReference type="EMBL" id="PIZ46025.1"/>
    </source>
</evidence>
<dbReference type="InterPro" id="IPR002637">
    <property type="entry name" value="RdgB/HAM1"/>
</dbReference>
<dbReference type="EMBL" id="PFNL01000115">
    <property type="protein sequence ID" value="PIZ46025.1"/>
    <property type="molecule type" value="Genomic_DNA"/>
</dbReference>
<feature type="region of interest" description="Disordered" evidence="2">
    <location>
        <begin position="1"/>
        <end position="36"/>
    </location>
</feature>
<evidence type="ECO:0000256" key="2">
    <source>
        <dbReference type="SAM" id="MobiDB-lite"/>
    </source>
</evidence>
<gene>
    <name evidence="3" type="ORF">COY32_04195</name>
</gene>
<dbReference type="GO" id="GO:0009143">
    <property type="term" value="P:nucleoside triphosphate catabolic process"/>
    <property type="evidence" value="ECO:0007669"/>
    <property type="project" value="InterPro"/>
</dbReference>
<proteinExistence type="predicted"/>
<dbReference type="Proteomes" id="UP000228920">
    <property type="component" value="Unassembled WGS sequence"/>
</dbReference>
<protein>
    <submittedName>
        <fullName evidence="3">Uncharacterized protein</fullName>
    </submittedName>
</protein>
<dbReference type="Pfam" id="PF01725">
    <property type="entry name" value="Ham1p_like"/>
    <property type="match status" value="1"/>
</dbReference>
<evidence type="ECO:0000313" key="4">
    <source>
        <dbReference type="Proteomes" id="UP000228920"/>
    </source>
</evidence>
<dbReference type="InterPro" id="IPR029001">
    <property type="entry name" value="ITPase-like_fam"/>
</dbReference>
<dbReference type="SUPFAM" id="SSF52972">
    <property type="entry name" value="ITPase-like"/>
    <property type="match status" value="1"/>
</dbReference>
<dbReference type="AlphaFoldDB" id="A0A2M7TI62"/>
<sequence>MPDGSEHTYAEMTDNEKNSDSPRKRAFEELRNSLNT</sequence>
<organism evidence="3 4">
    <name type="scientific">candidate division WWE3 bacterium CG_4_10_14_0_2_um_filter_41_14</name>
    <dbReference type="NCBI Taxonomy" id="1975072"/>
    <lineage>
        <taxon>Bacteria</taxon>
        <taxon>Katanobacteria</taxon>
    </lineage>
</organism>
<keyword evidence="1" id="KW-0378">Hydrolase</keyword>
<reference evidence="4" key="1">
    <citation type="submission" date="2017-09" db="EMBL/GenBank/DDBJ databases">
        <title>Depth-based differentiation of microbial function through sediment-hosted aquifers and enrichment of novel symbionts in the deep terrestrial subsurface.</title>
        <authorList>
            <person name="Probst A.J."/>
            <person name="Ladd B."/>
            <person name="Jarett J.K."/>
            <person name="Geller-Mcgrath D.E."/>
            <person name="Sieber C.M.K."/>
            <person name="Emerson J.B."/>
            <person name="Anantharaman K."/>
            <person name="Thomas B.C."/>
            <person name="Malmstrom R."/>
            <person name="Stieglmeier M."/>
            <person name="Klingl A."/>
            <person name="Woyke T."/>
            <person name="Ryan C.M."/>
            <person name="Banfield J.F."/>
        </authorList>
    </citation>
    <scope>NUCLEOTIDE SEQUENCE [LARGE SCALE GENOMIC DNA]</scope>
</reference>
<dbReference type="GO" id="GO:0047429">
    <property type="term" value="F:nucleoside triphosphate diphosphatase activity"/>
    <property type="evidence" value="ECO:0007669"/>
    <property type="project" value="InterPro"/>
</dbReference>
<comment type="caution">
    <text evidence="3">The sequence shown here is derived from an EMBL/GenBank/DDBJ whole genome shotgun (WGS) entry which is preliminary data.</text>
</comment>
<name>A0A2M7TI62_UNCKA</name>
<dbReference type="Gene3D" id="3.90.950.10">
    <property type="match status" value="1"/>
</dbReference>
<evidence type="ECO:0000256" key="1">
    <source>
        <dbReference type="ARBA" id="ARBA00022801"/>
    </source>
</evidence>